<protein>
    <submittedName>
        <fullName evidence="1">Uncharacterized protein</fullName>
    </submittedName>
</protein>
<accession>A0A0M8P2V3</accession>
<sequence length="71" mass="8381">MVWDQYLKLEKTKRQVCRRNPRAITKATLWQEDHTNKLPATPYFPIQISFTPDFSPPTSPVWSLHPQDNTL</sequence>
<reference evidence="1 2" key="1">
    <citation type="submission" date="2015-08" db="EMBL/GenBank/DDBJ databases">
        <title>Genome sequencing of Penicillium nordicum.</title>
        <authorList>
            <person name="Nguyen H.D."/>
            <person name="Seifert K.A."/>
        </authorList>
    </citation>
    <scope>NUCLEOTIDE SEQUENCE [LARGE SCALE GENOMIC DNA]</scope>
    <source>
        <strain evidence="1 2">DAOMC 185683</strain>
    </source>
</reference>
<gene>
    <name evidence="1" type="ORF">ACN38_g6747</name>
</gene>
<comment type="caution">
    <text evidence="1">The sequence shown here is derived from an EMBL/GenBank/DDBJ whole genome shotgun (WGS) entry which is preliminary data.</text>
</comment>
<dbReference type="Proteomes" id="UP000037696">
    <property type="component" value="Unassembled WGS sequence"/>
</dbReference>
<name>A0A0M8P2V3_9EURO</name>
<dbReference type="EMBL" id="LHQQ01000107">
    <property type="protein sequence ID" value="KOS42397.1"/>
    <property type="molecule type" value="Genomic_DNA"/>
</dbReference>
<keyword evidence="2" id="KW-1185">Reference proteome</keyword>
<proteinExistence type="predicted"/>
<evidence type="ECO:0000313" key="2">
    <source>
        <dbReference type="Proteomes" id="UP000037696"/>
    </source>
</evidence>
<evidence type="ECO:0000313" key="1">
    <source>
        <dbReference type="EMBL" id="KOS42397.1"/>
    </source>
</evidence>
<dbReference type="AlphaFoldDB" id="A0A0M8P2V3"/>
<organism evidence="1 2">
    <name type="scientific">Penicillium nordicum</name>
    <dbReference type="NCBI Taxonomy" id="229535"/>
    <lineage>
        <taxon>Eukaryota</taxon>
        <taxon>Fungi</taxon>
        <taxon>Dikarya</taxon>
        <taxon>Ascomycota</taxon>
        <taxon>Pezizomycotina</taxon>
        <taxon>Eurotiomycetes</taxon>
        <taxon>Eurotiomycetidae</taxon>
        <taxon>Eurotiales</taxon>
        <taxon>Aspergillaceae</taxon>
        <taxon>Penicillium</taxon>
    </lineage>
</organism>